<keyword evidence="5 8" id="KW-0812">Transmembrane</keyword>
<feature type="transmembrane region" description="Helical" evidence="8">
    <location>
        <begin position="43"/>
        <end position="62"/>
    </location>
</feature>
<feature type="transmembrane region" description="Helical" evidence="8">
    <location>
        <begin position="83"/>
        <end position="107"/>
    </location>
</feature>
<evidence type="ECO:0000256" key="8">
    <source>
        <dbReference type="SAM" id="Phobius"/>
    </source>
</evidence>
<feature type="transmembrane region" description="Helical" evidence="8">
    <location>
        <begin position="334"/>
        <end position="356"/>
    </location>
</feature>
<dbReference type="PANTHER" id="PTHR34975">
    <property type="entry name" value="SPORE GERMINATION PROTEIN A2"/>
    <property type="match status" value="1"/>
</dbReference>
<feature type="transmembrane region" description="Helical" evidence="8">
    <location>
        <begin position="269"/>
        <end position="294"/>
    </location>
</feature>
<evidence type="ECO:0000256" key="2">
    <source>
        <dbReference type="ARBA" id="ARBA00007998"/>
    </source>
</evidence>
<keyword evidence="7 8" id="KW-0472">Membrane</keyword>
<evidence type="ECO:0000256" key="6">
    <source>
        <dbReference type="ARBA" id="ARBA00022989"/>
    </source>
</evidence>
<comment type="caution">
    <text evidence="9">The sequence shown here is derived from an EMBL/GenBank/DDBJ whole genome shotgun (WGS) entry which is preliminary data.</text>
</comment>
<dbReference type="Gene3D" id="1.20.1740.10">
    <property type="entry name" value="Amino acid/polyamine transporter I"/>
    <property type="match status" value="1"/>
</dbReference>
<name>W4RVS9_9BACI</name>
<evidence type="ECO:0000256" key="5">
    <source>
        <dbReference type="ARBA" id="ARBA00022692"/>
    </source>
</evidence>
<dbReference type="PANTHER" id="PTHR34975:SF2">
    <property type="entry name" value="SPORE GERMINATION PROTEIN A2"/>
    <property type="match status" value="1"/>
</dbReference>
<feature type="transmembrane region" description="Helical" evidence="8">
    <location>
        <begin position="306"/>
        <end position="328"/>
    </location>
</feature>
<evidence type="ECO:0000256" key="1">
    <source>
        <dbReference type="ARBA" id="ARBA00004141"/>
    </source>
</evidence>
<comment type="similarity">
    <text evidence="2">Belongs to the amino acid-polyamine-organocation (APC) superfamily. Spore germination protein (SGP) (TC 2.A.3.9) family.</text>
</comment>
<proteinExistence type="inferred from homology"/>
<accession>W4RVS9</accession>
<keyword evidence="10" id="KW-1185">Reference proteome</keyword>
<feature type="transmembrane region" description="Helical" evidence="8">
    <location>
        <begin position="12"/>
        <end position="31"/>
    </location>
</feature>
<dbReference type="GO" id="GO:0009847">
    <property type="term" value="P:spore germination"/>
    <property type="evidence" value="ECO:0007669"/>
    <property type="project" value="InterPro"/>
</dbReference>
<sequence length="370" mass="42341">MDNNKDMITYQQFFFLLIHTQSGVGVLSLPYDMHNSVHSDGWISILLAGVLVQGILFAYLLLFRRFESQNLLEIASLLLGIKLGKMISLFYSLYFLSVGSLILVLYIRIINRWILPYTPTWIIGSLLILAGIYLCVDGLKVLARFYTLVTPLMLVLFLLISYTLKDANIYYILPIGQGGIKNILFGSKDALLSMLGFEAVLITFPLVMGSNKKKFKIMSWANLFITLLYTYLVIVSFIYFSPEELKIIPEPLLYMLKSYTFKAMERTDLLFLSIWIIMVFTSFSTYLFLAAKSCKSLLKKLQHKKLIYYLALPIFGISLIAESNIHFAESMTRYITNASFAFLLFPILLLLVSYLFKKTKKGSVHHDPAE</sequence>
<gene>
    <name evidence="9" type="ORF">JCM21738_4989</name>
</gene>
<dbReference type="Pfam" id="PF03845">
    <property type="entry name" value="Spore_permease"/>
    <property type="match status" value="1"/>
</dbReference>
<dbReference type="InterPro" id="IPR004761">
    <property type="entry name" value="Spore_GerAB"/>
</dbReference>
<feature type="transmembrane region" description="Helical" evidence="8">
    <location>
        <begin position="190"/>
        <end position="208"/>
    </location>
</feature>
<dbReference type="eggNOG" id="COG0531">
    <property type="taxonomic scope" value="Bacteria"/>
</dbReference>
<evidence type="ECO:0000256" key="7">
    <source>
        <dbReference type="ARBA" id="ARBA00023136"/>
    </source>
</evidence>
<evidence type="ECO:0000256" key="4">
    <source>
        <dbReference type="ARBA" id="ARBA00022544"/>
    </source>
</evidence>
<protein>
    <submittedName>
        <fullName evidence="9">Spore germination protein GerKB</fullName>
    </submittedName>
</protein>
<comment type="subcellular location">
    <subcellularLocation>
        <location evidence="1">Membrane</location>
        <topology evidence="1">Multi-pass membrane protein</topology>
    </subcellularLocation>
</comment>
<keyword evidence="4" id="KW-0309">Germination</keyword>
<dbReference type="RefSeq" id="WP_023626750.1">
    <property type="nucleotide sequence ID" value="NZ_BAUW01000110.1"/>
</dbReference>
<evidence type="ECO:0000313" key="9">
    <source>
        <dbReference type="EMBL" id="GAE47943.1"/>
    </source>
</evidence>
<organism evidence="9 10">
    <name type="scientific">Mesobacillus boroniphilus JCM 21738</name>
    <dbReference type="NCBI Taxonomy" id="1294265"/>
    <lineage>
        <taxon>Bacteria</taxon>
        <taxon>Bacillati</taxon>
        <taxon>Bacillota</taxon>
        <taxon>Bacilli</taxon>
        <taxon>Bacillales</taxon>
        <taxon>Bacillaceae</taxon>
        <taxon>Mesobacillus</taxon>
    </lineage>
</organism>
<dbReference type="Proteomes" id="UP000018949">
    <property type="component" value="Unassembled WGS sequence"/>
</dbReference>
<dbReference type="AlphaFoldDB" id="W4RVS9"/>
<keyword evidence="3" id="KW-0813">Transport</keyword>
<reference evidence="9 10" key="1">
    <citation type="submission" date="2013-12" db="EMBL/GenBank/DDBJ databases">
        <title>NBRP : Genome information of microbial organism related human and environment.</title>
        <authorList>
            <person name="Hattori M."/>
            <person name="Oshima K."/>
            <person name="Inaba H."/>
            <person name="Suda W."/>
            <person name="Sakamoto M."/>
            <person name="Iino T."/>
            <person name="Kitahara M."/>
            <person name="Oshida Y."/>
            <person name="Iida T."/>
            <person name="Kudo T."/>
            <person name="Itoh T."/>
            <person name="Ahmed I."/>
            <person name="Ohkuma M."/>
        </authorList>
    </citation>
    <scope>NUCLEOTIDE SEQUENCE [LARGE SCALE GENOMIC DNA]</scope>
    <source>
        <strain evidence="9 10">JCM 21738</strain>
    </source>
</reference>
<evidence type="ECO:0000256" key="3">
    <source>
        <dbReference type="ARBA" id="ARBA00022448"/>
    </source>
</evidence>
<feature type="transmembrane region" description="Helical" evidence="8">
    <location>
        <begin position="113"/>
        <end position="136"/>
    </location>
</feature>
<keyword evidence="6 8" id="KW-1133">Transmembrane helix</keyword>
<dbReference type="EMBL" id="BAUW01000110">
    <property type="protein sequence ID" value="GAE47943.1"/>
    <property type="molecule type" value="Genomic_DNA"/>
</dbReference>
<feature type="transmembrane region" description="Helical" evidence="8">
    <location>
        <begin position="220"/>
        <end position="240"/>
    </location>
</feature>
<dbReference type="GO" id="GO:0016020">
    <property type="term" value="C:membrane"/>
    <property type="evidence" value="ECO:0007669"/>
    <property type="project" value="UniProtKB-SubCell"/>
</dbReference>
<evidence type="ECO:0000313" key="10">
    <source>
        <dbReference type="Proteomes" id="UP000018949"/>
    </source>
</evidence>
<dbReference type="NCBIfam" id="TIGR00912">
    <property type="entry name" value="2A0309"/>
    <property type="match status" value="1"/>
</dbReference>
<feature type="transmembrane region" description="Helical" evidence="8">
    <location>
        <begin position="143"/>
        <end position="164"/>
    </location>
</feature>